<sequence length="96" mass="10139">MAAAQHSIAQHSYGDWRGFDGSGTTQHSDGGFVVSDGGFDAAQTQHSDGEIPPSNNLKSEPQLVNAISWCIDGNLEALKIPPALLLSTADLLFLQC</sequence>
<comment type="caution">
    <text evidence="1">The sequence shown here is derived from an EMBL/GenBank/DDBJ whole genome shotgun (WGS) entry which is preliminary data.</text>
</comment>
<dbReference type="Proteomes" id="UP001234297">
    <property type="component" value="Chromosome 2"/>
</dbReference>
<evidence type="ECO:0000313" key="2">
    <source>
        <dbReference type="Proteomes" id="UP001234297"/>
    </source>
</evidence>
<proteinExistence type="predicted"/>
<name>A0ACC2MDT0_PERAE</name>
<keyword evidence="2" id="KW-1185">Reference proteome</keyword>
<dbReference type="EMBL" id="CM056810">
    <property type="protein sequence ID" value="KAJ8643785.1"/>
    <property type="molecule type" value="Genomic_DNA"/>
</dbReference>
<protein>
    <submittedName>
        <fullName evidence="1">Uncharacterized protein</fullName>
    </submittedName>
</protein>
<organism evidence="1 2">
    <name type="scientific">Persea americana</name>
    <name type="common">Avocado</name>
    <dbReference type="NCBI Taxonomy" id="3435"/>
    <lineage>
        <taxon>Eukaryota</taxon>
        <taxon>Viridiplantae</taxon>
        <taxon>Streptophyta</taxon>
        <taxon>Embryophyta</taxon>
        <taxon>Tracheophyta</taxon>
        <taxon>Spermatophyta</taxon>
        <taxon>Magnoliopsida</taxon>
        <taxon>Magnoliidae</taxon>
        <taxon>Laurales</taxon>
        <taxon>Lauraceae</taxon>
        <taxon>Persea</taxon>
    </lineage>
</organism>
<accession>A0ACC2MDT0</accession>
<evidence type="ECO:0000313" key="1">
    <source>
        <dbReference type="EMBL" id="KAJ8643785.1"/>
    </source>
</evidence>
<reference evidence="1 2" key="1">
    <citation type="journal article" date="2022" name="Hortic Res">
        <title>A haplotype resolved chromosomal level avocado genome allows analysis of novel avocado genes.</title>
        <authorList>
            <person name="Nath O."/>
            <person name="Fletcher S.J."/>
            <person name="Hayward A."/>
            <person name="Shaw L.M."/>
            <person name="Masouleh A.K."/>
            <person name="Furtado A."/>
            <person name="Henry R.J."/>
            <person name="Mitter N."/>
        </authorList>
    </citation>
    <scope>NUCLEOTIDE SEQUENCE [LARGE SCALE GENOMIC DNA]</scope>
    <source>
        <strain evidence="2">cv. Hass</strain>
    </source>
</reference>
<gene>
    <name evidence="1" type="ORF">MRB53_005533</name>
</gene>